<name>A0ABS4XPB5_GLUPR</name>
<comment type="pathway">
    <text evidence="1">Cofactor biosynthesis; molybdopterin biosynthesis.</text>
</comment>
<dbReference type="Proteomes" id="UP001195422">
    <property type="component" value="Unassembled WGS sequence"/>
</dbReference>
<feature type="domain" description="MoaB/Mog" evidence="3">
    <location>
        <begin position="9"/>
        <end position="151"/>
    </location>
</feature>
<dbReference type="PANTHER" id="PTHR43764">
    <property type="entry name" value="MOLYBDENUM COFACTOR BIOSYNTHESIS"/>
    <property type="match status" value="1"/>
</dbReference>
<dbReference type="InterPro" id="IPR051920">
    <property type="entry name" value="MPT_Adenylyltrnsfr/MoaC-Rel"/>
</dbReference>
<dbReference type="Gene3D" id="3.40.980.10">
    <property type="entry name" value="MoaB/Mog-like domain"/>
    <property type="match status" value="1"/>
</dbReference>
<dbReference type="EMBL" id="JAGIOJ010000001">
    <property type="protein sequence ID" value="MBP2398356.1"/>
    <property type="molecule type" value="Genomic_DNA"/>
</dbReference>
<keyword evidence="2" id="KW-0501">Molybdenum cofactor biosynthesis</keyword>
<evidence type="ECO:0000259" key="3">
    <source>
        <dbReference type="SMART" id="SM00852"/>
    </source>
</evidence>
<comment type="caution">
    <text evidence="4">The sequence shown here is derived from an EMBL/GenBank/DDBJ whole genome shotgun (WGS) entry which is preliminary data.</text>
</comment>
<protein>
    <submittedName>
        <fullName evidence="4">Molybdenum cofactor synthesis domain-containing protein</fullName>
    </submittedName>
</protein>
<reference evidence="4 5" key="1">
    <citation type="submission" date="2021-03" db="EMBL/GenBank/DDBJ databases">
        <title>Sequencing the genomes of 1000 actinobacteria strains.</title>
        <authorList>
            <person name="Klenk H.-P."/>
        </authorList>
    </citation>
    <scope>NUCLEOTIDE SEQUENCE [LARGE SCALE GENOMIC DNA]</scope>
    <source>
        <strain evidence="4 5">DSM 20168</strain>
    </source>
</reference>
<dbReference type="SUPFAM" id="SSF53218">
    <property type="entry name" value="Molybdenum cofactor biosynthesis proteins"/>
    <property type="match status" value="1"/>
</dbReference>
<dbReference type="CDD" id="cd00886">
    <property type="entry name" value="MogA_MoaB"/>
    <property type="match status" value="1"/>
</dbReference>
<dbReference type="InterPro" id="IPR001453">
    <property type="entry name" value="MoaB/Mog_dom"/>
</dbReference>
<accession>A0ABS4XPB5</accession>
<evidence type="ECO:0000313" key="5">
    <source>
        <dbReference type="Proteomes" id="UP001195422"/>
    </source>
</evidence>
<organism evidence="4 5">
    <name type="scientific">Glutamicibacter protophormiae</name>
    <name type="common">Brevibacterium protophormiae</name>
    <dbReference type="NCBI Taxonomy" id="37930"/>
    <lineage>
        <taxon>Bacteria</taxon>
        <taxon>Bacillati</taxon>
        <taxon>Actinomycetota</taxon>
        <taxon>Actinomycetes</taxon>
        <taxon>Micrococcales</taxon>
        <taxon>Micrococcaceae</taxon>
        <taxon>Glutamicibacter</taxon>
    </lineage>
</organism>
<gene>
    <name evidence="4" type="ORF">JOF39_001437</name>
</gene>
<proteinExistence type="predicted"/>
<dbReference type="PANTHER" id="PTHR43764:SF1">
    <property type="entry name" value="MOLYBDOPTERIN MOLYBDOTRANSFERASE"/>
    <property type="match status" value="1"/>
</dbReference>
<keyword evidence="5" id="KW-1185">Reference proteome</keyword>
<evidence type="ECO:0000256" key="2">
    <source>
        <dbReference type="ARBA" id="ARBA00023150"/>
    </source>
</evidence>
<sequence length="169" mass="17258">MMQVNRRASVIVASTSAAAGRAPDTTGPVLAGWLAERGFTVTGPLLVADGQPVRFAVDAEIATGTSVVLTTGGTGVSPDDQTPEMVSPLLDVQLPGIIEAVRRRGESSTPMAVITRGVAGFAGNTLVVTLPGSSGGVKDGLAVLEPILEHLLTQRSGARTADDGHDPRH</sequence>
<dbReference type="InterPro" id="IPR008284">
    <property type="entry name" value="MoCF_biosynth_CS"/>
</dbReference>
<dbReference type="InterPro" id="IPR036425">
    <property type="entry name" value="MoaB/Mog-like_dom_sf"/>
</dbReference>
<dbReference type="PROSITE" id="PS01078">
    <property type="entry name" value="MOCF_BIOSYNTHESIS_1"/>
    <property type="match status" value="1"/>
</dbReference>
<dbReference type="Pfam" id="PF00994">
    <property type="entry name" value="MoCF_biosynth"/>
    <property type="match status" value="1"/>
</dbReference>
<dbReference type="SMART" id="SM00852">
    <property type="entry name" value="MoCF_biosynth"/>
    <property type="match status" value="1"/>
</dbReference>
<evidence type="ECO:0000256" key="1">
    <source>
        <dbReference type="ARBA" id="ARBA00005046"/>
    </source>
</evidence>
<evidence type="ECO:0000313" key="4">
    <source>
        <dbReference type="EMBL" id="MBP2398356.1"/>
    </source>
</evidence>